<keyword evidence="1" id="KW-0479">Metal-binding</keyword>
<sequence>MVLTVVHCSPKALETALLPFPGWRMSVTLFGPEPDHADQTSNAEMDIRVGHWEESSEAQLGSDWVRSKCPACDTRCERELTHSCSECRKTFTKSLDLFRHKRVHTGEKNLSAAPSVARALDPGSI</sequence>
<keyword evidence="4" id="KW-1185">Reference proteome</keyword>
<proteinExistence type="predicted"/>
<name>A0ABU7CYD2_9TELE</name>
<dbReference type="InterPro" id="IPR013087">
    <property type="entry name" value="Znf_C2H2_type"/>
</dbReference>
<evidence type="ECO:0000256" key="1">
    <source>
        <dbReference type="PROSITE-ProRule" id="PRU00042"/>
    </source>
</evidence>
<dbReference type="InterPro" id="IPR036236">
    <property type="entry name" value="Znf_C2H2_sf"/>
</dbReference>
<gene>
    <name evidence="3" type="ORF">CHARACLAT_014805</name>
</gene>
<evidence type="ECO:0000313" key="4">
    <source>
        <dbReference type="Proteomes" id="UP001352852"/>
    </source>
</evidence>
<reference evidence="3 4" key="1">
    <citation type="submission" date="2021-06" db="EMBL/GenBank/DDBJ databases">
        <authorList>
            <person name="Palmer J.M."/>
        </authorList>
    </citation>
    <scope>NUCLEOTIDE SEQUENCE [LARGE SCALE GENOMIC DNA]</scope>
    <source>
        <strain evidence="3 4">CL_MEX2019</strain>
        <tissue evidence="3">Muscle</tissue>
    </source>
</reference>
<protein>
    <recommendedName>
        <fullName evidence="2">C2H2-type domain-containing protein</fullName>
    </recommendedName>
</protein>
<organism evidence="3 4">
    <name type="scientific">Characodon lateralis</name>
    <dbReference type="NCBI Taxonomy" id="208331"/>
    <lineage>
        <taxon>Eukaryota</taxon>
        <taxon>Metazoa</taxon>
        <taxon>Chordata</taxon>
        <taxon>Craniata</taxon>
        <taxon>Vertebrata</taxon>
        <taxon>Euteleostomi</taxon>
        <taxon>Actinopterygii</taxon>
        <taxon>Neopterygii</taxon>
        <taxon>Teleostei</taxon>
        <taxon>Neoteleostei</taxon>
        <taxon>Acanthomorphata</taxon>
        <taxon>Ovalentaria</taxon>
        <taxon>Atherinomorphae</taxon>
        <taxon>Cyprinodontiformes</taxon>
        <taxon>Goodeidae</taxon>
        <taxon>Characodon</taxon>
    </lineage>
</organism>
<evidence type="ECO:0000259" key="2">
    <source>
        <dbReference type="PROSITE" id="PS50157"/>
    </source>
</evidence>
<dbReference type="Proteomes" id="UP001352852">
    <property type="component" value="Unassembled WGS sequence"/>
</dbReference>
<feature type="domain" description="C2H2-type" evidence="2">
    <location>
        <begin position="82"/>
        <end position="109"/>
    </location>
</feature>
<dbReference type="PROSITE" id="PS50157">
    <property type="entry name" value="ZINC_FINGER_C2H2_2"/>
    <property type="match status" value="1"/>
</dbReference>
<dbReference type="Gene3D" id="3.30.160.60">
    <property type="entry name" value="Classic Zinc Finger"/>
    <property type="match status" value="1"/>
</dbReference>
<dbReference type="EMBL" id="JAHUTJ010009319">
    <property type="protein sequence ID" value="MED6267697.1"/>
    <property type="molecule type" value="Genomic_DNA"/>
</dbReference>
<comment type="caution">
    <text evidence="3">The sequence shown here is derived from an EMBL/GenBank/DDBJ whole genome shotgun (WGS) entry which is preliminary data.</text>
</comment>
<accession>A0ABU7CYD2</accession>
<keyword evidence="1" id="KW-0863">Zinc-finger</keyword>
<keyword evidence="1" id="KW-0862">Zinc</keyword>
<dbReference type="SUPFAM" id="SSF57667">
    <property type="entry name" value="beta-beta-alpha zinc fingers"/>
    <property type="match status" value="1"/>
</dbReference>
<dbReference type="PROSITE" id="PS00028">
    <property type="entry name" value="ZINC_FINGER_C2H2_1"/>
    <property type="match status" value="1"/>
</dbReference>
<evidence type="ECO:0000313" key="3">
    <source>
        <dbReference type="EMBL" id="MED6267697.1"/>
    </source>
</evidence>